<dbReference type="InterPro" id="IPR036388">
    <property type="entry name" value="WH-like_DNA-bd_sf"/>
</dbReference>
<evidence type="ECO:0000256" key="3">
    <source>
        <dbReference type="ARBA" id="ARBA00023082"/>
    </source>
</evidence>
<dbReference type="CDD" id="cd06171">
    <property type="entry name" value="Sigma70_r4"/>
    <property type="match status" value="1"/>
</dbReference>
<dbReference type="PANTHER" id="PTHR43133:SF52">
    <property type="entry name" value="ECF RNA POLYMERASE SIGMA FACTOR SIGL"/>
    <property type="match status" value="1"/>
</dbReference>
<proteinExistence type="inferred from homology"/>
<keyword evidence="4" id="KW-0238">DNA-binding</keyword>
<dbReference type="Gene3D" id="1.10.10.10">
    <property type="entry name" value="Winged helix-like DNA-binding domain superfamily/Winged helix DNA-binding domain"/>
    <property type="match status" value="1"/>
</dbReference>
<evidence type="ECO:0000313" key="8">
    <source>
        <dbReference type="EMBL" id="GIF00490.1"/>
    </source>
</evidence>
<evidence type="ECO:0000256" key="4">
    <source>
        <dbReference type="ARBA" id="ARBA00023125"/>
    </source>
</evidence>
<keyword evidence="9" id="KW-1185">Reference proteome</keyword>
<dbReference type="Pfam" id="PF04542">
    <property type="entry name" value="Sigma70_r2"/>
    <property type="match status" value="1"/>
</dbReference>
<dbReference type="AlphaFoldDB" id="A0A919K882"/>
<dbReference type="InterPro" id="IPR039425">
    <property type="entry name" value="RNA_pol_sigma-70-like"/>
</dbReference>
<dbReference type="Pfam" id="PF08281">
    <property type="entry name" value="Sigma70_r4_2"/>
    <property type="match status" value="1"/>
</dbReference>
<dbReference type="GO" id="GO:0000428">
    <property type="term" value="C:DNA-directed RNA polymerase complex"/>
    <property type="evidence" value="ECO:0007669"/>
    <property type="project" value="UniProtKB-KW"/>
</dbReference>
<evidence type="ECO:0000259" key="6">
    <source>
        <dbReference type="Pfam" id="PF04542"/>
    </source>
</evidence>
<dbReference type="Proteomes" id="UP000636960">
    <property type="component" value="Unassembled WGS sequence"/>
</dbReference>
<dbReference type="EMBL" id="BOMV01000083">
    <property type="protein sequence ID" value="GIF00490.1"/>
    <property type="molecule type" value="Genomic_DNA"/>
</dbReference>
<reference evidence="8" key="1">
    <citation type="submission" date="2021-01" db="EMBL/GenBank/DDBJ databases">
        <title>Whole genome shotgun sequence of Actinoplanes rishiriensis NBRC 108556.</title>
        <authorList>
            <person name="Komaki H."/>
            <person name="Tamura T."/>
        </authorList>
    </citation>
    <scope>NUCLEOTIDE SEQUENCE</scope>
    <source>
        <strain evidence="8">NBRC 108556</strain>
    </source>
</reference>
<evidence type="ECO:0000256" key="1">
    <source>
        <dbReference type="ARBA" id="ARBA00010641"/>
    </source>
</evidence>
<protein>
    <submittedName>
        <fullName evidence="8">DNA-directed RNA polymerase sigma-70 factor</fullName>
    </submittedName>
</protein>
<keyword evidence="3" id="KW-0731">Sigma factor</keyword>
<evidence type="ECO:0000313" key="9">
    <source>
        <dbReference type="Proteomes" id="UP000636960"/>
    </source>
</evidence>
<evidence type="ECO:0000256" key="2">
    <source>
        <dbReference type="ARBA" id="ARBA00023015"/>
    </source>
</evidence>
<accession>A0A919K882</accession>
<gene>
    <name evidence="8" type="primary">rpoE_24</name>
    <name evidence="8" type="ORF">Ari01nite_79540</name>
</gene>
<dbReference type="SUPFAM" id="SSF88659">
    <property type="entry name" value="Sigma3 and sigma4 domains of RNA polymerase sigma factors"/>
    <property type="match status" value="1"/>
</dbReference>
<dbReference type="GO" id="GO:0003677">
    <property type="term" value="F:DNA binding"/>
    <property type="evidence" value="ECO:0007669"/>
    <property type="project" value="UniProtKB-KW"/>
</dbReference>
<keyword evidence="2" id="KW-0805">Transcription regulation</keyword>
<dbReference type="Gene3D" id="1.10.1740.10">
    <property type="match status" value="1"/>
</dbReference>
<feature type="domain" description="RNA polymerase sigma-70 region 2" evidence="6">
    <location>
        <begin position="16"/>
        <end position="76"/>
    </location>
</feature>
<dbReference type="InterPro" id="IPR013324">
    <property type="entry name" value="RNA_pol_sigma_r3/r4-like"/>
</dbReference>
<comment type="similarity">
    <text evidence="1">Belongs to the sigma-70 factor family. ECF subfamily.</text>
</comment>
<evidence type="ECO:0000259" key="7">
    <source>
        <dbReference type="Pfam" id="PF08281"/>
    </source>
</evidence>
<dbReference type="GO" id="GO:0006352">
    <property type="term" value="P:DNA-templated transcription initiation"/>
    <property type="evidence" value="ECO:0007669"/>
    <property type="project" value="InterPro"/>
</dbReference>
<sequence length="160" mass="17059">MTGRAGAADEVLVRRLFGDHGGALVAYAIRLTGDRTPAEEVVQEVLARAVREPESLAGDKGAVRARLFTVTRRLAAARPRTEATEPEPAPAIDSVAVLSALEALPRDEREVLRALYFQGRDVDETAATLGVEAGAVKSRTYHALHRLREMVVAPLPGAAG</sequence>
<organism evidence="8 9">
    <name type="scientific">Paractinoplanes rishiriensis</name>
    <dbReference type="NCBI Taxonomy" id="1050105"/>
    <lineage>
        <taxon>Bacteria</taxon>
        <taxon>Bacillati</taxon>
        <taxon>Actinomycetota</taxon>
        <taxon>Actinomycetes</taxon>
        <taxon>Micromonosporales</taxon>
        <taxon>Micromonosporaceae</taxon>
        <taxon>Paractinoplanes</taxon>
    </lineage>
</organism>
<name>A0A919K882_9ACTN</name>
<keyword evidence="8" id="KW-0240">DNA-directed RNA polymerase</keyword>
<feature type="domain" description="RNA polymerase sigma factor 70 region 4 type 2" evidence="7">
    <location>
        <begin position="96"/>
        <end position="147"/>
    </location>
</feature>
<dbReference type="InterPro" id="IPR013249">
    <property type="entry name" value="RNA_pol_sigma70_r4_t2"/>
</dbReference>
<dbReference type="SUPFAM" id="SSF88946">
    <property type="entry name" value="Sigma2 domain of RNA polymerase sigma factors"/>
    <property type="match status" value="1"/>
</dbReference>
<dbReference type="InterPro" id="IPR013325">
    <property type="entry name" value="RNA_pol_sigma_r2"/>
</dbReference>
<dbReference type="InterPro" id="IPR007627">
    <property type="entry name" value="RNA_pol_sigma70_r2"/>
</dbReference>
<dbReference type="GO" id="GO:0016987">
    <property type="term" value="F:sigma factor activity"/>
    <property type="evidence" value="ECO:0007669"/>
    <property type="project" value="UniProtKB-KW"/>
</dbReference>
<comment type="caution">
    <text evidence="8">The sequence shown here is derived from an EMBL/GenBank/DDBJ whole genome shotgun (WGS) entry which is preliminary data.</text>
</comment>
<dbReference type="RefSeq" id="WP_203788360.1">
    <property type="nucleotide sequence ID" value="NZ_BOMV01000083.1"/>
</dbReference>
<evidence type="ECO:0000256" key="5">
    <source>
        <dbReference type="ARBA" id="ARBA00023163"/>
    </source>
</evidence>
<dbReference type="PANTHER" id="PTHR43133">
    <property type="entry name" value="RNA POLYMERASE ECF-TYPE SIGMA FACTO"/>
    <property type="match status" value="1"/>
</dbReference>
<keyword evidence="5" id="KW-0804">Transcription</keyword>